<dbReference type="InterPro" id="IPR052172">
    <property type="entry name" value="UxaA_altronate/galactarate_dh"/>
</dbReference>
<dbReference type="AlphaFoldDB" id="A0A069D5P1"/>
<dbReference type="PANTHER" id="PTHR30536">
    <property type="entry name" value="ALTRONATE/GALACTARATE DEHYDRATASE"/>
    <property type="match status" value="1"/>
</dbReference>
<feature type="domain" description="D-galactarate/Altronate dehydratase C-terminal" evidence="1">
    <location>
        <begin position="1"/>
        <end position="105"/>
    </location>
</feature>
<keyword evidence="3" id="KW-1185">Reference proteome</keyword>
<comment type="caution">
    <text evidence="2">The sequence shown here is derived from an EMBL/GenBank/DDBJ whole genome shotgun (WGS) entry which is preliminary data.</text>
</comment>
<dbReference type="GO" id="GO:0016787">
    <property type="term" value="F:hydrolase activity"/>
    <property type="evidence" value="ECO:0007669"/>
    <property type="project" value="UniProtKB-KW"/>
</dbReference>
<evidence type="ECO:0000259" key="1">
    <source>
        <dbReference type="Pfam" id="PF20629"/>
    </source>
</evidence>
<dbReference type="eggNOG" id="COG2721">
    <property type="taxonomic scope" value="Bacteria"/>
</dbReference>
<evidence type="ECO:0000313" key="3">
    <source>
        <dbReference type="Proteomes" id="UP000027601"/>
    </source>
</evidence>
<accession>A0A069D5P1</accession>
<name>A0A069D5P1_9BACE</name>
<evidence type="ECO:0000313" key="2">
    <source>
        <dbReference type="EMBL" id="GAK37645.1"/>
    </source>
</evidence>
<sequence>MSAPGNDLVASTALASAGCHMVLFTTGRGTPFGTYVPTMKISTNSGLAERKPGWIDFNAGVIVENEPMEKTCERFIDYIIRVASGELVNNEKKGFREISIFKTGVTL</sequence>
<organism evidence="2 3">
    <name type="scientific">Bacteroides graminisolvens DSM 19988 = JCM 15093</name>
    <dbReference type="NCBI Taxonomy" id="1121097"/>
    <lineage>
        <taxon>Bacteria</taxon>
        <taxon>Pseudomonadati</taxon>
        <taxon>Bacteroidota</taxon>
        <taxon>Bacteroidia</taxon>
        <taxon>Bacteroidales</taxon>
        <taxon>Bacteroidaceae</taxon>
        <taxon>Bacteroides</taxon>
    </lineage>
</organism>
<dbReference type="InterPro" id="IPR048332">
    <property type="entry name" value="GD_AH_C"/>
</dbReference>
<proteinExistence type="predicted"/>
<dbReference type="EMBL" id="BAJS01000025">
    <property type="protein sequence ID" value="GAK37645.1"/>
    <property type="molecule type" value="Genomic_DNA"/>
</dbReference>
<gene>
    <name evidence="2" type="ORF">JCM15093_2911</name>
</gene>
<reference evidence="2 3" key="1">
    <citation type="journal article" date="2015" name="Microbes Environ.">
        <title>Distribution and evolution of nitrogen fixation genes in the phylum bacteroidetes.</title>
        <authorList>
            <person name="Inoue J."/>
            <person name="Oshima K."/>
            <person name="Suda W."/>
            <person name="Sakamoto M."/>
            <person name="Iino T."/>
            <person name="Noda S."/>
            <person name="Hongoh Y."/>
            <person name="Hattori M."/>
            <person name="Ohkuma M."/>
        </authorList>
    </citation>
    <scope>NUCLEOTIDE SEQUENCE [LARGE SCALE GENOMIC DNA]</scope>
    <source>
        <strain evidence="2 3">JCM 15093</strain>
    </source>
</reference>
<dbReference type="Proteomes" id="UP000027601">
    <property type="component" value="Unassembled WGS sequence"/>
</dbReference>
<protein>
    <submittedName>
        <fullName evidence="2">Altronate hydrolase</fullName>
    </submittedName>
</protein>
<dbReference type="Pfam" id="PF20629">
    <property type="entry name" value="GD_AH_C"/>
    <property type="match status" value="1"/>
</dbReference>
<keyword evidence="2" id="KW-0378">Hydrolase</keyword>
<dbReference type="GO" id="GO:0019698">
    <property type="term" value="P:D-galacturonate catabolic process"/>
    <property type="evidence" value="ECO:0007669"/>
    <property type="project" value="TreeGrafter"/>
</dbReference>
<dbReference type="PANTHER" id="PTHR30536:SF5">
    <property type="entry name" value="ALTRONATE DEHYDRATASE"/>
    <property type="match status" value="1"/>
</dbReference>